<dbReference type="AlphaFoldDB" id="A0A7W8Z995"/>
<name>A0A7W8Z995_9ACTN</name>
<feature type="compositionally biased region" description="Pro residues" evidence="1">
    <location>
        <begin position="69"/>
        <end position="84"/>
    </location>
</feature>
<organism evidence="3 4">
    <name type="scientific">Sphaerisporangium krabiense</name>
    <dbReference type="NCBI Taxonomy" id="763782"/>
    <lineage>
        <taxon>Bacteria</taxon>
        <taxon>Bacillati</taxon>
        <taxon>Actinomycetota</taxon>
        <taxon>Actinomycetes</taxon>
        <taxon>Streptosporangiales</taxon>
        <taxon>Streptosporangiaceae</taxon>
        <taxon>Sphaerisporangium</taxon>
    </lineage>
</organism>
<dbReference type="Proteomes" id="UP000588112">
    <property type="component" value="Unassembled WGS sequence"/>
</dbReference>
<evidence type="ECO:0000313" key="3">
    <source>
        <dbReference type="EMBL" id="MBB5629862.1"/>
    </source>
</evidence>
<feature type="compositionally biased region" description="Low complexity" evidence="1">
    <location>
        <begin position="246"/>
        <end position="266"/>
    </location>
</feature>
<feature type="chain" id="PRO_5031147633" evidence="2">
    <location>
        <begin position="21"/>
        <end position="275"/>
    </location>
</feature>
<keyword evidence="2" id="KW-0732">Signal</keyword>
<sequence>MIFAAAGVLLASGGVGVASAAASAPEPPVPPTPTVSETPTGTPTLPTESPTGIPTDLPTGTPTAGPTDLPTPTPTAPSPAPSVPRPGAWALSGAPHGEIVLGTKDPCVFVTVLTQTGEATAVAEDSITVRSGDGFEKVYIVDDTTKVFAGGRDREVRQGDWLSVTSAAGVETPTAAYVYDLSRPVRNLWRGDDRWYSPQWQWRHGKPSKWRTPKPCPTPPVPTPTSSPSVPPGTPTATPTVPPTDLPTDLPTQTGSPTGSPTDVPTTPAPTPTTP</sequence>
<feature type="region of interest" description="Disordered" evidence="1">
    <location>
        <begin position="198"/>
        <end position="275"/>
    </location>
</feature>
<feature type="region of interest" description="Disordered" evidence="1">
    <location>
        <begin position="20"/>
        <end position="90"/>
    </location>
</feature>
<evidence type="ECO:0000313" key="4">
    <source>
        <dbReference type="Proteomes" id="UP000588112"/>
    </source>
</evidence>
<comment type="caution">
    <text evidence="3">The sequence shown here is derived from an EMBL/GenBank/DDBJ whole genome shotgun (WGS) entry which is preliminary data.</text>
</comment>
<protein>
    <submittedName>
        <fullName evidence="3">Type VI secretion system secreted protein VgrG</fullName>
    </submittedName>
</protein>
<keyword evidence="4" id="KW-1185">Reference proteome</keyword>
<dbReference type="EMBL" id="JACHBR010000001">
    <property type="protein sequence ID" value="MBB5629862.1"/>
    <property type="molecule type" value="Genomic_DNA"/>
</dbReference>
<reference evidence="3 4" key="1">
    <citation type="submission" date="2020-08" db="EMBL/GenBank/DDBJ databases">
        <title>Sequencing the genomes of 1000 actinobacteria strains.</title>
        <authorList>
            <person name="Klenk H.-P."/>
        </authorList>
    </citation>
    <scope>NUCLEOTIDE SEQUENCE [LARGE SCALE GENOMIC DNA]</scope>
    <source>
        <strain evidence="3 4">DSM 45790</strain>
    </source>
</reference>
<feature type="compositionally biased region" description="Basic residues" evidence="1">
    <location>
        <begin position="203"/>
        <end position="212"/>
    </location>
</feature>
<dbReference type="RefSeq" id="WP_184615271.1">
    <property type="nucleotide sequence ID" value="NZ_BOOS01000031.1"/>
</dbReference>
<evidence type="ECO:0000256" key="1">
    <source>
        <dbReference type="SAM" id="MobiDB-lite"/>
    </source>
</evidence>
<proteinExistence type="predicted"/>
<feature type="compositionally biased region" description="Pro residues" evidence="1">
    <location>
        <begin position="214"/>
        <end position="245"/>
    </location>
</feature>
<feature type="signal peptide" evidence="2">
    <location>
        <begin position="1"/>
        <end position="20"/>
    </location>
</feature>
<evidence type="ECO:0000256" key="2">
    <source>
        <dbReference type="SAM" id="SignalP"/>
    </source>
</evidence>
<accession>A0A7W8Z995</accession>
<dbReference type="PRINTS" id="PR01217">
    <property type="entry name" value="PRICHEXTENSN"/>
</dbReference>
<gene>
    <name evidence="3" type="ORF">BJ981_005561</name>
</gene>
<feature type="compositionally biased region" description="Low complexity" evidence="1">
    <location>
        <begin position="34"/>
        <end position="68"/>
    </location>
</feature>